<evidence type="ECO:0000313" key="2">
    <source>
        <dbReference type="EMBL" id="RXN17733.1"/>
    </source>
</evidence>
<proteinExistence type="predicted"/>
<accession>A0A498MD42</accession>
<keyword evidence="3" id="KW-1185">Reference proteome</keyword>
<evidence type="ECO:0000256" key="1">
    <source>
        <dbReference type="SAM" id="MobiDB-lite"/>
    </source>
</evidence>
<sequence>MLWRISLLPSDKAPVQYKKMKRKQHFDLHRDRKRQVPVALWLDTPTEWTLFRRKKRSQKCHAVMSLDEAEEMRLAPAPPSSRRQVGKEESATNAVG</sequence>
<dbReference type="AlphaFoldDB" id="A0A498MD42"/>
<organism evidence="2 3">
    <name type="scientific">Labeo rohita</name>
    <name type="common">Indian major carp</name>
    <name type="synonym">Cyprinus rohita</name>
    <dbReference type="NCBI Taxonomy" id="84645"/>
    <lineage>
        <taxon>Eukaryota</taxon>
        <taxon>Metazoa</taxon>
        <taxon>Chordata</taxon>
        <taxon>Craniata</taxon>
        <taxon>Vertebrata</taxon>
        <taxon>Euteleostomi</taxon>
        <taxon>Actinopterygii</taxon>
        <taxon>Neopterygii</taxon>
        <taxon>Teleostei</taxon>
        <taxon>Ostariophysi</taxon>
        <taxon>Cypriniformes</taxon>
        <taxon>Cyprinidae</taxon>
        <taxon>Labeoninae</taxon>
        <taxon>Labeonini</taxon>
        <taxon>Labeo</taxon>
    </lineage>
</organism>
<name>A0A498MD42_LABRO</name>
<comment type="caution">
    <text evidence="2">The sequence shown here is derived from an EMBL/GenBank/DDBJ whole genome shotgun (WGS) entry which is preliminary data.</text>
</comment>
<protein>
    <submittedName>
        <fullName evidence="2">Uncharacterized protein</fullName>
    </submittedName>
</protein>
<evidence type="ECO:0000313" key="3">
    <source>
        <dbReference type="Proteomes" id="UP000290572"/>
    </source>
</evidence>
<gene>
    <name evidence="2" type="ORF">ROHU_026580</name>
</gene>
<dbReference type="EMBL" id="QBIY01012739">
    <property type="protein sequence ID" value="RXN17733.1"/>
    <property type="molecule type" value="Genomic_DNA"/>
</dbReference>
<dbReference type="Proteomes" id="UP000290572">
    <property type="component" value="Unassembled WGS sequence"/>
</dbReference>
<reference evidence="2 3" key="1">
    <citation type="submission" date="2018-03" db="EMBL/GenBank/DDBJ databases">
        <title>Draft genome sequence of Rohu Carp (Labeo rohita).</title>
        <authorList>
            <person name="Das P."/>
            <person name="Kushwaha B."/>
            <person name="Joshi C.G."/>
            <person name="Kumar D."/>
            <person name="Nagpure N.S."/>
            <person name="Sahoo L."/>
            <person name="Das S.P."/>
            <person name="Bit A."/>
            <person name="Patnaik S."/>
            <person name="Meher P.K."/>
            <person name="Jayasankar P."/>
            <person name="Koringa P.G."/>
            <person name="Patel N.V."/>
            <person name="Hinsu A.T."/>
            <person name="Kumar R."/>
            <person name="Pandey M."/>
            <person name="Agarwal S."/>
            <person name="Srivastava S."/>
            <person name="Singh M."/>
            <person name="Iquebal M.A."/>
            <person name="Jaiswal S."/>
            <person name="Angadi U.B."/>
            <person name="Kumar N."/>
            <person name="Raza M."/>
            <person name="Shah T.M."/>
            <person name="Rai A."/>
            <person name="Jena J.K."/>
        </authorList>
    </citation>
    <scope>NUCLEOTIDE SEQUENCE [LARGE SCALE GENOMIC DNA]</scope>
    <source>
        <strain evidence="2">DASCIFA01</strain>
        <tissue evidence="2">Testis</tissue>
    </source>
</reference>
<feature type="region of interest" description="Disordered" evidence="1">
    <location>
        <begin position="72"/>
        <end position="96"/>
    </location>
</feature>